<evidence type="ECO:0000256" key="1">
    <source>
        <dbReference type="ARBA" id="ARBA00000085"/>
    </source>
</evidence>
<proteinExistence type="predicted"/>
<evidence type="ECO:0000256" key="7">
    <source>
        <dbReference type="ARBA" id="ARBA00022741"/>
    </source>
</evidence>
<dbReference type="Pfam" id="PF08521">
    <property type="entry name" value="2CSK_N"/>
    <property type="match status" value="1"/>
</dbReference>
<comment type="subcellular location">
    <subcellularLocation>
        <location evidence="2">Membrane</location>
        <topology evidence="2">Multi-pass membrane protein</topology>
    </subcellularLocation>
</comment>
<dbReference type="GO" id="GO:0005524">
    <property type="term" value="F:ATP binding"/>
    <property type="evidence" value="ECO:0007669"/>
    <property type="project" value="UniProtKB-KW"/>
</dbReference>
<sequence>MRSMRGRLVAILLVSTGAVWLCAIAWIYWSTQAQIEQVLDARLREAAGMVNSLLTDNRIEVAVAASEATELPAGFGSGVSYARQLSCQIWSLSGDLVSRSEGAPAGELSPASDGFSETVVDGERWRVYAIANEALGVRVLVGDSVAVRDRLVADMIKGLLLPAALLVPVMALLIWLSVRQGLLPLRDLARSLRQRRAEDLRPLDHAGSPTELIPPLEALNGLFRRVEAARQRERDFTTFAAHELKTPLAGLKTQAQIALASDDRTVQSAALAQIVHGVDRTGRLVRQLLDLASVEAAEPPRQVEACDLAALTRQTVEELAAKAAQQGVAIAIAADDEAGRAAGRAEVEPFFFTLALRNVLENAVLHSPLGGTVLCSLRQTEGCAAVVIEDEGPGMDPAEIGRATERFFRGRRKAASGSGLGLSIAQLALGRTGWSLTIENRGPGLRVTLSAEPSHG</sequence>
<dbReference type="InterPro" id="IPR003594">
    <property type="entry name" value="HATPase_dom"/>
</dbReference>
<evidence type="ECO:0000256" key="3">
    <source>
        <dbReference type="ARBA" id="ARBA00012438"/>
    </source>
</evidence>
<evidence type="ECO:0000256" key="11">
    <source>
        <dbReference type="ARBA" id="ARBA00023012"/>
    </source>
</evidence>
<dbReference type="SUPFAM" id="SSF47384">
    <property type="entry name" value="Homodimeric domain of signal transducing histidine kinase"/>
    <property type="match status" value="1"/>
</dbReference>
<keyword evidence="10" id="KW-1133">Transmembrane helix</keyword>
<keyword evidence="6" id="KW-0812">Transmembrane</keyword>
<organism evidence="13 14">
    <name type="scientific">Lutibaculum baratangense AMV1</name>
    <dbReference type="NCBI Taxonomy" id="631454"/>
    <lineage>
        <taxon>Bacteria</taxon>
        <taxon>Pseudomonadati</taxon>
        <taxon>Pseudomonadota</taxon>
        <taxon>Alphaproteobacteria</taxon>
        <taxon>Hyphomicrobiales</taxon>
        <taxon>Tepidamorphaceae</taxon>
        <taxon>Lutibaculum</taxon>
    </lineage>
</organism>
<evidence type="ECO:0000313" key="14">
    <source>
        <dbReference type="Proteomes" id="UP000017819"/>
    </source>
</evidence>
<keyword evidence="14" id="KW-1185">Reference proteome</keyword>
<dbReference type="RefSeq" id="WP_023430391.1">
    <property type="nucleotide sequence ID" value="NZ_AWXZ01000007.1"/>
</dbReference>
<keyword evidence="8 13" id="KW-0418">Kinase</keyword>
<evidence type="ECO:0000259" key="12">
    <source>
        <dbReference type="PROSITE" id="PS50109"/>
    </source>
</evidence>
<dbReference type="Pfam" id="PF02518">
    <property type="entry name" value="HATPase_c"/>
    <property type="match status" value="1"/>
</dbReference>
<evidence type="ECO:0000256" key="4">
    <source>
        <dbReference type="ARBA" id="ARBA00022553"/>
    </source>
</evidence>
<keyword evidence="10" id="KW-0472">Membrane</keyword>
<dbReference type="STRING" id="631454.N177_0234"/>
<dbReference type="CDD" id="cd00075">
    <property type="entry name" value="HATPase"/>
    <property type="match status" value="1"/>
</dbReference>
<evidence type="ECO:0000256" key="6">
    <source>
        <dbReference type="ARBA" id="ARBA00022692"/>
    </source>
</evidence>
<comment type="catalytic activity">
    <reaction evidence="1">
        <text>ATP + protein L-histidine = ADP + protein N-phospho-L-histidine.</text>
        <dbReference type="EC" id="2.7.13.3"/>
    </reaction>
</comment>
<evidence type="ECO:0000256" key="9">
    <source>
        <dbReference type="ARBA" id="ARBA00022840"/>
    </source>
</evidence>
<keyword evidence="5" id="KW-0808">Transferase</keyword>
<protein>
    <recommendedName>
        <fullName evidence="3">histidine kinase</fullName>
        <ecNumber evidence="3">2.7.13.3</ecNumber>
    </recommendedName>
</protein>
<dbReference type="OrthoDB" id="9809766at2"/>
<dbReference type="InterPro" id="IPR050428">
    <property type="entry name" value="TCS_sensor_his_kinase"/>
</dbReference>
<comment type="caution">
    <text evidence="13">The sequence shown here is derived from an EMBL/GenBank/DDBJ whole genome shotgun (WGS) entry which is preliminary data.</text>
</comment>
<dbReference type="InterPro" id="IPR036097">
    <property type="entry name" value="HisK_dim/P_sf"/>
</dbReference>
<dbReference type="InterPro" id="IPR036890">
    <property type="entry name" value="HATPase_C_sf"/>
</dbReference>
<dbReference type="GO" id="GO:0000155">
    <property type="term" value="F:phosphorelay sensor kinase activity"/>
    <property type="evidence" value="ECO:0007669"/>
    <property type="project" value="InterPro"/>
</dbReference>
<gene>
    <name evidence="13" type="ORF">N177_0234</name>
</gene>
<dbReference type="SMART" id="SM00388">
    <property type="entry name" value="HisKA"/>
    <property type="match status" value="1"/>
</dbReference>
<dbReference type="EC" id="2.7.13.3" evidence="3"/>
<keyword evidence="4" id="KW-0597">Phosphoprotein</keyword>
<dbReference type="CDD" id="cd00082">
    <property type="entry name" value="HisKA"/>
    <property type="match status" value="1"/>
</dbReference>
<dbReference type="PATRIC" id="fig|631454.5.peg.232"/>
<reference evidence="13 14" key="1">
    <citation type="journal article" date="2014" name="Genome Announc.">
        <title>Draft Genome Sequence of Lutibaculum baratangense Strain AMV1T, Isolated from a Mud Volcano in Andamans, India.</title>
        <authorList>
            <person name="Singh A."/>
            <person name="Sreenivas A."/>
            <person name="Sathyanarayana Reddy G."/>
            <person name="Pinnaka A.K."/>
            <person name="Shivaji S."/>
        </authorList>
    </citation>
    <scope>NUCLEOTIDE SEQUENCE [LARGE SCALE GENOMIC DNA]</scope>
    <source>
        <strain evidence="13 14">AMV1</strain>
    </source>
</reference>
<dbReference type="Proteomes" id="UP000017819">
    <property type="component" value="Unassembled WGS sequence"/>
</dbReference>
<dbReference type="AlphaFoldDB" id="V4RW42"/>
<dbReference type="InterPro" id="IPR013727">
    <property type="entry name" value="2CSK_N"/>
</dbReference>
<dbReference type="PANTHER" id="PTHR45436">
    <property type="entry name" value="SENSOR HISTIDINE KINASE YKOH"/>
    <property type="match status" value="1"/>
</dbReference>
<dbReference type="EMBL" id="AWXZ01000007">
    <property type="protein sequence ID" value="ESR27255.1"/>
    <property type="molecule type" value="Genomic_DNA"/>
</dbReference>
<evidence type="ECO:0000256" key="5">
    <source>
        <dbReference type="ARBA" id="ARBA00022679"/>
    </source>
</evidence>
<dbReference type="Pfam" id="PF00512">
    <property type="entry name" value="HisKA"/>
    <property type="match status" value="1"/>
</dbReference>
<evidence type="ECO:0000313" key="13">
    <source>
        <dbReference type="EMBL" id="ESR27255.1"/>
    </source>
</evidence>
<dbReference type="SMART" id="SM00387">
    <property type="entry name" value="HATPase_c"/>
    <property type="match status" value="1"/>
</dbReference>
<dbReference type="Gene3D" id="3.30.565.10">
    <property type="entry name" value="Histidine kinase-like ATPase, C-terminal domain"/>
    <property type="match status" value="1"/>
</dbReference>
<keyword evidence="7" id="KW-0547">Nucleotide-binding</keyword>
<dbReference type="Gene3D" id="1.10.287.130">
    <property type="match status" value="1"/>
</dbReference>
<keyword evidence="11" id="KW-0902">Two-component regulatory system</keyword>
<evidence type="ECO:0000256" key="10">
    <source>
        <dbReference type="ARBA" id="ARBA00022989"/>
    </source>
</evidence>
<dbReference type="InterPro" id="IPR005467">
    <property type="entry name" value="His_kinase_dom"/>
</dbReference>
<dbReference type="SUPFAM" id="SSF55874">
    <property type="entry name" value="ATPase domain of HSP90 chaperone/DNA topoisomerase II/histidine kinase"/>
    <property type="match status" value="1"/>
</dbReference>
<evidence type="ECO:0000256" key="2">
    <source>
        <dbReference type="ARBA" id="ARBA00004141"/>
    </source>
</evidence>
<accession>V4RW42</accession>
<evidence type="ECO:0000256" key="8">
    <source>
        <dbReference type="ARBA" id="ARBA00022777"/>
    </source>
</evidence>
<dbReference type="InterPro" id="IPR003661">
    <property type="entry name" value="HisK_dim/P_dom"/>
</dbReference>
<name>V4RW42_9HYPH</name>
<feature type="domain" description="Histidine kinase" evidence="12">
    <location>
        <begin position="239"/>
        <end position="455"/>
    </location>
</feature>
<dbReference type="GO" id="GO:0005886">
    <property type="term" value="C:plasma membrane"/>
    <property type="evidence" value="ECO:0007669"/>
    <property type="project" value="TreeGrafter"/>
</dbReference>
<dbReference type="PROSITE" id="PS50109">
    <property type="entry name" value="HIS_KIN"/>
    <property type="match status" value="1"/>
</dbReference>
<dbReference type="eggNOG" id="COG2205">
    <property type="taxonomic scope" value="Bacteria"/>
</dbReference>
<dbReference type="PANTHER" id="PTHR45436:SF14">
    <property type="entry name" value="SENSOR PROTEIN QSEC"/>
    <property type="match status" value="1"/>
</dbReference>
<keyword evidence="9" id="KW-0067">ATP-binding</keyword>